<feature type="domain" description="Dynamin-type G" evidence="7">
    <location>
        <begin position="16"/>
        <end position="108"/>
    </location>
</feature>
<gene>
    <name evidence="8" type="ORF">F2P81_000078</name>
</gene>
<dbReference type="Gene3D" id="3.40.50.300">
    <property type="entry name" value="P-loop containing nucleotide triphosphate hydrolases"/>
    <property type="match status" value="1"/>
</dbReference>
<keyword evidence="2" id="KW-0547">Nucleotide-binding</keyword>
<evidence type="ECO:0000313" key="9">
    <source>
        <dbReference type="Proteomes" id="UP000438429"/>
    </source>
</evidence>
<evidence type="ECO:0000259" key="7">
    <source>
        <dbReference type="PROSITE" id="PS51718"/>
    </source>
</evidence>
<dbReference type="InterPro" id="IPR027094">
    <property type="entry name" value="Mitofusin_fam"/>
</dbReference>
<dbReference type="PROSITE" id="PS51718">
    <property type="entry name" value="G_DYNAMIN_2"/>
    <property type="match status" value="1"/>
</dbReference>
<dbReference type="GO" id="GO:0005525">
    <property type="term" value="F:GTP binding"/>
    <property type="evidence" value="ECO:0007669"/>
    <property type="project" value="UniProtKB-KW"/>
</dbReference>
<dbReference type="AlphaFoldDB" id="A0A6A4TMB6"/>
<dbReference type="GO" id="GO:0005741">
    <property type="term" value="C:mitochondrial outer membrane"/>
    <property type="evidence" value="ECO:0007669"/>
    <property type="project" value="TreeGrafter"/>
</dbReference>
<evidence type="ECO:0000256" key="4">
    <source>
        <dbReference type="ARBA" id="ARBA00023054"/>
    </source>
</evidence>
<dbReference type="GO" id="GO:0003924">
    <property type="term" value="F:GTPase activity"/>
    <property type="evidence" value="ECO:0007669"/>
    <property type="project" value="InterPro"/>
</dbReference>
<keyword evidence="6" id="KW-0472">Membrane</keyword>
<dbReference type="PANTHER" id="PTHR10465:SF2">
    <property type="entry name" value="MITOFUSIN-1"/>
    <property type="match status" value="1"/>
</dbReference>
<reference evidence="8 9" key="1">
    <citation type="submission" date="2019-06" db="EMBL/GenBank/DDBJ databases">
        <title>Draft genomes of female and male turbot (Scophthalmus maximus).</title>
        <authorList>
            <person name="Xu H."/>
            <person name="Xu X.-W."/>
            <person name="Shao C."/>
            <person name="Chen S."/>
        </authorList>
    </citation>
    <scope>NUCLEOTIDE SEQUENCE [LARGE SCALE GENOMIC DNA]</scope>
    <source>
        <strain evidence="8">Ysfricsl-2016a</strain>
        <tissue evidence="8">Blood</tissue>
    </source>
</reference>
<dbReference type="SUPFAM" id="SSF52540">
    <property type="entry name" value="P-loop containing nucleoside triphosphate hydrolases"/>
    <property type="match status" value="1"/>
</dbReference>
<dbReference type="InterPro" id="IPR027417">
    <property type="entry name" value="P-loop_NTPase"/>
</dbReference>
<protein>
    <recommendedName>
        <fullName evidence="7">Dynamin-type G domain-containing protein</fullName>
    </recommendedName>
</protein>
<dbReference type="GO" id="GO:0008053">
    <property type="term" value="P:mitochondrial fusion"/>
    <property type="evidence" value="ECO:0007669"/>
    <property type="project" value="TreeGrafter"/>
</dbReference>
<keyword evidence="3" id="KW-0378">Hydrolase</keyword>
<comment type="caution">
    <text evidence="8">The sequence shown here is derived from an EMBL/GenBank/DDBJ whole genome shotgun (WGS) entry which is preliminary data.</text>
</comment>
<dbReference type="Pfam" id="PF00350">
    <property type="entry name" value="Dynamin_N"/>
    <property type="match status" value="1"/>
</dbReference>
<evidence type="ECO:0000256" key="1">
    <source>
        <dbReference type="ARBA" id="ARBA00004370"/>
    </source>
</evidence>
<dbReference type="Proteomes" id="UP000438429">
    <property type="component" value="Unassembled WGS sequence"/>
</dbReference>
<evidence type="ECO:0000256" key="2">
    <source>
        <dbReference type="ARBA" id="ARBA00022741"/>
    </source>
</evidence>
<accession>A0A6A4TMB6</accession>
<keyword evidence="4" id="KW-0175">Coiled coil</keyword>
<sequence>MQSCASKLSTIRDVLLRRHMKVAFFGRTSNGKSTVINAMLRERVLPSGIGHTTNCFLRVEGTDGDEAYLTTEASNERSSVTVRRNAAMKVWFGSCGSCDHDSSLLHRR</sequence>
<dbReference type="EMBL" id="VEVO01000001">
    <property type="protein sequence ID" value="KAF0046445.1"/>
    <property type="molecule type" value="Genomic_DNA"/>
</dbReference>
<dbReference type="InterPro" id="IPR030381">
    <property type="entry name" value="G_DYNAMIN_dom"/>
</dbReference>
<evidence type="ECO:0000256" key="5">
    <source>
        <dbReference type="ARBA" id="ARBA00023134"/>
    </source>
</evidence>
<proteinExistence type="predicted"/>
<evidence type="ECO:0000313" key="8">
    <source>
        <dbReference type="EMBL" id="KAF0046445.1"/>
    </source>
</evidence>
<organism evidence="8 9">
    <name type="scientific">Scophthalmus maximus</name>
    <name type="common">Turbot</name>
    <name type="synonym">Psetta maxima</name>
    <dbReference type="NCBI Taxonomy" id="52904"/>
    <lineage>
        <taxon>Eukaryota</taxon>
        <taxon>Metazoa</taxon>
        <taxon>Chordata</taxon>
        <taxon>Craniata</taxon>
        <taxon>Vertebrata</taxon>
        <taxon>Euteleostomi</taxon>
        <taxon>Actinopterygii</taxon>
        <taxon>Neopterygii</taxon>
        <taxon>Teleostei</taxon>
        <taxon>Neoteleostei</taxon>
        <taxon>Acanthomorphata</taxon>
        <taxon>Carangaria</taxon>
        <taxon>Pleuronectiformes</taxon>
        <taxon>Pleuronectoidei</taxon>
        <taxon>Scophthalmidae</taxon>
        <taxon>Scophthalmus</taxon>
    </lineage>
</organism>
<evidence type="ECO:0000256" key="3">
    <source>
        <dbReference type="ARBA" id="ARBA00022801"/>
    </source>
</evidence>
<dbReference type="PANTHER" id="PTHR10465">
    <property type="entry name" value="TRANSMEMBRANE GTPASE FZO1"/>
    <property type="match status" value="1"/>
</dbReference>
<evidence type="ECO:0000256" key="6">
    <source>
        <dbReference type="ARBA" id="ARBA00023136"/>
    </source>
</evidence>
<dbReference type="InterPro" id="IPR045063">
    <property type="entry name" value="Dynamin_N"/>
</dbReference>
<keyword evidence="5" id="KW-0342">GTP-binding</keyword>
<dbReference type="GO" id="GO:0051646">
    <property type="term" value="P:mitochondrion localization"/>
    <property type="evidence" value="ECO:0007669"/>
    <property type="project" value="TreeGrafter"/>
</dbReference>
<name>A0A6A4TMB6_SCOMX</name>
<comment type="subcellular location">
    <subcellularLocation>
        <location evidence="1">Membrane</location>
    </subcellularLocation>
</comment>